<keyword evidence="2" id="KW-1133">Transmembrane helix</keyword>
<dbReference type="PANTHER" id="PTHR37576">
    <property type="entry name" value="DEFECT AT LOW TEMPERATURE PROTEIN 1"/>
    <property type="match status" value="1"/>
</dbReference>
<proteinExistence type="predicted"/>
<feature type="transmembrane region" description="Helical" evidence="2">
    <location>
        <begin position="460"/>
        <end position="482"/>
    </location>
</feature>
<evidence type="ECO:0000313" key="3">
    <source>
        <dbReference type="EMBL" id="OGE49942.1"/>
    </source>
</evidence>
<dbReference type="GeneID" id="34579529"/>
<keyword evidence="4" id="KW-1185">Reference proteome</keyword>
<dbReference type="AlphaFoldDB" id="A0A1F5L9R3"/>
<dbReference type="Pfam" id="PF11374">
    <property type="entry name" value="DUF3176"/>
    <property type="match status" value="1"/>
</dbReference>
<dbReference type="RefSeq" id="XP_022485393.1">
    <property type="nucleotide sequence ID" value="XM_022634795.1"/>
</dbReference>
<dbReference type="OrthoDB" id="5357734at2759"/>
<dbReference type="STRING" id="1835702.A0A1F5L9R3"/>
<name>A0A1F5L9R3_PENAI</name>
<evidence type="ECO:0000256" key="1">
    <source>
        <dbReference type="SAM" id="MobiDB-lite"/>
    </source>
</evidence>
<dbReference type="InterPro" id="IPR021514">
    <property type="entry name" value="DUF3176"/>
</dbReference>
<reference evidence="3 4" key="1">
    <citation type="journal article" date="2016" name="Sci. Rep.">
        <title>Penicillium arizonense, a new, genome sequenced fungal species, reveals a high chemical diversity in secreted metabolites.</title>
        <authorList>
            <person name="Grijseels S."/>
            <person name="Nielsen J.C."/>
            <person name="Randelovic M."/>
            <person name="Nielsen J."/>
            <person name="Nielsen K.F."/>
            <person name="Workman M."/>
            <person name="Frisvad J.C."/>
        </authorList>
    </citation>
    <scope>NUCLEOTIDE SEQUENCE [LARGE SCALE GENOMIC DNA]</scope>
    <source>
        <strain evidence="3 4">CBS 141311</strain>
    </source>
</reference>
<feature type="transmembrane region" description="Helical" evidence="2">
    <location>
        <begin position="125"/>
        <end position="143"/>
    </location>
</feature>
<feature type="region of interest" description="Disordered" evidence="1">
    <location>
        <begin position="543"/>
        <end position="590"/>
    </location>
</feature>
<feature type="transmembrane region" description="Helical" evidence="2">
    <location>
        <begin position="24"/>
        <end position="43"/>
    </location>
</feature>
<protein>
    <submittedName>
        <fullName evidence="3">Uncharacterized protein</fullName>
    </submittedName>
</protein>
<accession>A0A1F5L9R3</accession>
<comment type="caution">
    <text evidence="3">The sequence shown here is derived from an EMBL/GenBank/DDBJ whole genome shotgun (WGS) entry which is preliminary data.</text>
</comment>
<dbReference type="Proteomes" id="UP000177622">
    <property type="component" value="Unassembled WGS sequence"/>
</dbReference>
<dbReference type="EMBL" id="LXJU01000019">
    <property type="protein sequence ID" value="OGE49942.1"/>
    <property type="molecule type" value="Genomic_DNA"/>
</dbReference>
<feature type="compositionally biased region" description="Polar residues" evidence="1">
    <location>
        <begin position="544"/>
        <end position="576"/>
    </location>
</feature>
<dbReference type="PANTHER" id="PTHR37576:SF2">
    <property type="entry name" value="DEFECT AT LOW TEMPERATURE PROTEIN 1"/>
    <property type="match status" value="1"/>
</dbReference>
<organism evidence="3 4">
    <name type="scientific">Penicillium arizonense</name>
    <dbReference type="NCBI Taxonomy" id="1835702"/>
    <lineage>
        <taxon>Eukaryota</taxon>
        <taxon>Fungi</taxon>
        <taxon>Dikarya</taxon>
        <taxon>Ascomycota</taxon>
        <taxon>Pezizomycotina</taxon>
        <taxon>Eurotiomycetes</taxon>
        <taxon>Eurotiomycetidae</taxon>
        <taxon>Eurotiales</taxon>
        <taxon>Aspergillaceae</taxon>
        <taxon>Penicillium</taxon>
    </lineage>
</organism>
<evidence type="ECO:0000256" key="2">
    <source>
        <dbReference type="SAM" id="Phobius"/>
    </source>
</evidence>
<evidence type="ECO:0000313" key="4">
    <source>
        <dbReference type="Proteomes" id="UP000177622"/>
    </source>
</evidence>
<gene>
    <name evidence="3" type="ORF">PENARI_c019G05977</name>
</gene>
<keyword evidence="2" id="KW-0472">Membrane</keyword>
<keyword evidence="2" id="KW-0812">Transmembrane</keyword>
<sequence>MHQAVGDQGIAWELGFWRRAPWKGVLNIIVFAICCVGLAAILANSNGKEVSAWPRSSMPISVSVLLSLIVGIANLCLTIALSQGYEISWWLKAMQGAELRRLQFDLDIQRNFSAFLKPSRTFNKFVFAAVISLMVSIIDGPLIQRASTTALKTFGPDEIIVTIQVSNASLPADFSGYAGGNIGPDLLTPLFGNVSRAYSNREAVVLPVEACPTNSTCILTLPATGFDVGCTESTVPYDFGRLYSAKANTITPFSVTLDFGGSQEVAYFSTINTTALYKPSASCSGNLIHRQCILRLATVHYNVTVANGKATISAWQIGQNDTVEITKFSSAGIAGGYDTLFTGSVGAGGFKTMLGGIYFVANILYNSSTAMRAAGHTAVPYILSAAGQASSNYLTSSASTYSNCTMTWDDPTEDLVNTIRELMFRSAVAQSAANSSSVIPQHPLAQETRLVNAYESHYRFLAATLAIMVLQAFAIAILLVGWHRLGRNVSLDAFDIARALGAPLLQKGSSNGTIDDLLACVGRVPLRYGEIIGPEEGAAAPIVSQHSTQQPKGSTSAADSQHDQVFTGPTSDQENGSEIEMSSFLPPEDGQYRAKAIKSDNLGFMNERGY</sequence>
<feature type="transmembrane region" description="Helical" evidence="2">
    <location>
        <begin position="64"/>
        <end position="85"/>
    </location>
</feature>